<feature type="chain" id="PRO_5016268472" evidence="3">
    <location>
        <begin position="25"/>
        <end position="646"/>
    </location>
</feature>
<dbReference type="EMBL" id="KZ819636">
    <property type="protein sequence ID" value="PWN90109.1"/>
    <property type="molecule type" value="Genomic_DNA"/>
</dbReference>
<dbReference type="GO" id="GO:0005886">
    <property type="term" value="C:plasma membrane"/>
    <property type="evidence" value="ECO:0007669"/>
    <property type="project" value="InterPro"/>
</dbReference>
<dbReference type="PANTHER" id="PTHR28013:SF4">
    <property type="entry name" value="MARVEL DOMAIN-CONTAINING PROTEIN"/>
    <property type="match status" value="1"/>
</dbReference>
<sequence>MKAATPGTILVLAACILLVLVTVSTPVIKSITFLDAKIGGTGTEGGQTASLGCLGYCIGDKCSSPSIGYSFDPNQLLNIDLVPAKYTSTVIKGLTYALVMHPVALAFGAIAFIMGIIAHCSAVCCLDVIFANLAAGSALIAFGLDCALFIIAKKRIENINGASATLGTALWMTLAAWILMSIGSCALTCGCCAGRKREKKMKDDFDSSWKNNGGGRTGESYGERMRMEAMEAERDRKWRQKEADLPKFAEFETEHVESVPLKSADYDEQAYAAGNGYGYQHGGAYHDPYADHQNAADPYGGGPAGYLNHDPYGGPGGAYAPGVGPGMPRHNHQYEPSWQQQHPDSYHNEAAYGMAGAAGAGAAAAAASGLRRQPTHEYGAYNDAAAGSSMGHAMDYSGNTFGGAAGGGSRAGGYSDVGHASSHDDYAGPHRSFSQSVAGQSRTPSRAGSSRNLPPPLPTMPTSHSSNSNHPAEIPYLSPTSPSGGRLPGREPSIDDGFGLAVLQAGEAQKHLQNRPLPSSPPSATQADNFEEEQPQQQTSQLYRNEKQMVKDHYAQQDASASASASAPNAARSASRARPLPAAPGHNDTYQKGESSGYERSYRPSQSQRDAHDDEEAPPYHPSADMDPATGASEGQGGDQYYSHAY</sequence>
<dbReference type="Proteomes" id="UP000245768">
    <property type="component" value="Unassembled WGS sequence"/>
</dbReference>
<dbReference type="STRING" id="215250.A0A316YLI9"/>
<dbReference type="GO" id="GO:0032153">
    <property type="term" value="C:cell division site"/>
    <property type="evidence" value="ECO:0007669"/>
    <property type="project" value="TreeGrafter"/>
</dbReference>
<gene>
    <name evidence="4" type="ORF">FA10DRAFT_301391</name>
</gene>
<feature type="compositionally biased region" description="Low complexity" evidence="1">
    <location>
        <begin position="559"/>
        <end position="584"/>
    </location>
</feature>
<protein>
    <submittedName>
        <fullName evidence="4">Pali-domain-containing protein</fullName>
    </submittedName>
</protein>
<dbReference type="OrthoDB" id="3365245at2759"/>
<evidence type="ECO:0000256" key="3">
    <source>
        <dbReference type="SAM" id="SignalP"/>
    </source>
</evidence>
<feature type="signal peptide" evidence="3">
    <location>
        <begin position="1"/>
        <end position="24"/>
    </location>
</feature>
<feature type="region of interest" description="Disordered" evidence="1">
    <location>
        <begin position="415"/>
        <end position="497"/>
    </location>
</feature>
<dbReference type="InterPro" id="IPR051380">
    <property type="entry name" value="pH-response_reg_palI/RIM9"/>
</dbReference>
<evidence type="ECO:0000256" key="2">
    <source>
        <dbReference type="SAM" id="Phobius"/>
    </source>
</evidence>
<organism evidence="4 5">
    <name type="scientific">Acaromyces ingoldii</name>
    <dbReference type="NCBI Taxonomy" id="215250"/>
    <lineage>
        <taxon>Eukaryota</taxon>
        <taxon>Fungi</taxon>
        <taxon>Dikarya</taxon>
        <taxon>Basidiomycota</taxon>
        <taxon>Ustilaginomycotina</taxon>
        <taxon>Exobasidiomycetes</taxon>
        <taxon>Exobasidiales</taxon>
        <taxon>Cryptobasidiaceae</taxon>
        <taxon>Acaromyces</taxon>
    </lineage>
</organism>
<dbReference type="InParanoid" id="A0A316YLI9"/>
<keyword evidence="2" id="KW-0812">Transmembrane</keyword>
<dbReference type="InterPro" id="IPR009571">
    <property type="entry name" value="SUR7/Rim9-like_fungi"/>
</dbReference>
<name>A0A316YLI9_9BASI</name>
<proteinExistence type="predicted"/>
<feature type="region of interest" description="Disordered" evidence="1">
    <location>
        <begin position="510"/>
        <end position="646"/>
    </location>
</feature>
<keyword evidence="3" id="KW-0732">Signal</keyword>
<feature type="compositionally biased region" description="Polar residues" evidence="1">
    <location>
        <begin position="460"/>
        <end position="470"/>
    </location>
</feature>
<evidence type="ECO:0000256" key="1">
    <source>
        <dbReference type="SAM" id="MobiDB-lite"/>
    </source>
</evidence>
<dbReference type="PROSITE" id="PS51257">
    <property type="entry name" value="PROKAR_LIPOPROTEIN"/>
    <property type="match status" value="1"/>
</dbReference>
<keyword evidence="2" id="KW-1133">Transmembrane helix</keyword>
<dbReference type="Pfam" id="PF06687">
    <property type="entry name" value="SUR7"/>
    <property type="match status" value="1"/>
</dbReference>
<dbReference type="GeneID" id="37046896"/>
<evidence type="ECO:0000313" key="5">
    <source>
        <dbReference type="Proteomes" id="UP000245768"/>
    </source>
</evidence>
<feature type="transmembrane region" description="Helical" evidence="2">
    <location>
        <begin position="129"/>
        <end position="151"/>
    </location>
</feature>
<keyword evidence="2" id="KW-0472">Membrane</keyword>
<dbReference type="GO" id="GO:0035838">
    <property type="term" value="C:growing cell tip"/>
    <property type="evidence" value="ECO:0007669"/>
    <property type="project" value="TreeGrafter"/>
</dbReference>
<keyword evidence="5" id="KW-1185">Reference proteome</keyword>
<feature type="compositionally biased region" description="Basic and acidic residues" evidence="1">
    <location>
        <begin position="544"/>
        <end position="555"/>
    </location>
</feature>
<feature type="transmembrane region" description="Helical" evidence="2">
    <location>
        <begin position="94"/>
        <end position="117"/>
    </location>
</feature>
<evidence type="ECO:0000313" key="4">
    <source>
        <dbReference type="EMBL" id="PWN90109.1"/>
    </source>
</evidence>
<dbReference type="AlphaFoldDB" id="A0A316YLI9"/>
<reference evidence="4 5" key="1">
    <citation type="journal article" date="2018" name="Mol. Biol. Evol.">
        <title>Broad Genomic Sampling Reveals a Smut Pathogenic Ancestry of the Fungal Clade Ustilaginomycotina.</title>
        <authorList>
            <person name="Kijpornyongpan T."/>
            <person name="Mondo S.J."/>
            <person name="Barry K."/>
            <person name="Sandor L."/>
            <person name="Lee J."/>
            <person name="Lipzen A."/>
            <person name="Pangilinan J."/>
            <person name="LaButti K."/>
            <person name="Hainaut M."/>
            <person name="Henrissat B."/>
            <person name="Grigoriev I.V."/>
            <person name="Spatafora J.W."/>
            <person name="Aime M.C."/>
        </authorList>
    </citation>
    <scope>NUCLEOTIDE SEQUENCE [LARGE SCALE GENOMIC DNA]</scope>
    <source>
        <strain evidence="4 5">MCA 4198</strain>
    </source>
</reference>
<dbReference type="RefSeq" id="XP_025377307.1">
    <property type="nucleotide sequence ID" value="XM_025524980.1"/>
</dbReference>
<feature type="compositionally biased region" description="Polar residues" evidence="1">
    <location>
        <begin position="432"/>
        <end position="452"/>
    </location>
</feature>
<accession>A0A316YLI9</accession>
<dbReference type="PANTHER" id="PTHR28013">
    <property type="entry name" value="PROTEIN DCV1-RELATED"/>
    <property type="match status" value="1"/>
</dbReference>